<evidence type="ECO:0000256" key="8">
    <source>
        <dbReference type="ARBA" id="ARBA00047345"/>
    </source>
</evidence>
<feature type="compositionally biased region" description="Basic and acidic residues" evidence="11">
    <location>
        <begin position="695"/>
        <end position="704"/>
    </location>
</feature>
<comment type="function">
    <text evidence="10">Transfers the glycosyl residue from UDP-Glc to the non-reducing end of alpha-1,4-glucan.</text>
</comment>
<dbReference type="PANTHER" id="PTHR10176">
    <property type="entry name" value="GLYCOGEN SYNTHASE"/>
    <property type="match status" value="1"/>
</dbReference>
<name>A0A5E4MU83_9HEMI</name>
<dbReference type="EMBL" id="CABPRJ010000994">
    <property type="protein sequence ID" value="VVC34411.1"/>
    <property type="molecule type" value="Genomic_DNA"/>
</dbReference>
<dbReference type="InterPro" id="IPR008631">
    <property type="entry name" value="Glycogen_synth"/>
</dbReference>
<keyword evidence="13" id="KW-1185">Reference proteome</keyword>
<keyword evidence="4" id="KW-0597">Phosphoprotein</keyword>
<protein>
    <recommendedName>
        <fullName evidence="9 10">Glycogen [starch] synthase</fullName>
        <ecNumber evidence="3 10">2.4.1.11</ecNumber>
    </recommendedName>
</protein>
<dbReference type="GO" id="GO:0005978">
    <property type="term" value="P:glycogen biosynthetic process"/>
    <property type="evidence" value="ECO:0007669"/>
    <property type="project" value="UniProtKB-UniPathway"/>
</dbReference>
<feature type="compositionally biased region" description="Acidic residues" evidence="11">
    <location>
        <begin position="685"/>
        <end position="694"/>
    </location>
</feature>
<evidence type="ECO:0000256" key="5">
    <source>
        <dbReference type="ARBA" id="ARBA00022676"/>
    </source>
</evidence>
<dbReference type="AlphaFoldDB" id="A0A5E4MU83"/>
<evidence type="ECO:0000256" key="3">
    <source>
        <dbReference type="ARBA" id="ARBA00012558"/>
    </source>
</evidence>
<comment type="similarity">
    <text evidence="2 10">Belongs to the glycosyltransferase 3 family.</text>
</comment>
<evidence type="ECO:0000256" key="4">
    <source>
        <dbReference type="ARBA" id="ARBA00022553"/>
    </source>
</evidence>
<gene>
    <name evidence="12" type="ORF">CINCED_3A017539</name>
</gene>
<keyword evidence="6 10" id="KW-0808">Transferase</keyword>
<accession>A0A5E4MU83</accession>
<dbReference type="SUPFAM" id="SSF53756">
    <property type="entry name" value="UDP-Glycosyltransferase/glycogen phosphorylase"/>
    <property type="match status" value="2"/>
</dbReference>
<dbReference type="EC" id="2.4.1.11" evidence="3 10"/>
<sequence>MADAAIVMTKDHASKRFYRVDSNYDFTAFMDRGQSASYENRWVFETAWEVCNKVGGIYTVIRSKAFVSTEEMGEQYCLLGPYKENYARTAVEELEFEEGSPYHTAVTVLRDQGFRLLTGRWLVDGSPQVILFDIGSAAWKLDQYKQSLWDTCNIGIPHLDIEANDAVILGYLISEFLSEFRTAAAAYVDSTPLVIAHFHEWQAGIGLIALRTKKEPIATVFTTHATLLGRYLCAGNTDFYNNLEKFNLDEEAGKRQIYHRYCMERAAAHIAHVFTTVSDITGKESEYLLSRKPDIITPNGLNVIKFSALHEFQNLHSTSKEKIHDFVRGHFHGHYNFDLEKTLYFFTAGRYEFSNKGADIFIEALARLNHYLKSANSDMTVVAFLIFPARTDNFNVESLRGHAVTKSLRDTILEIQTKIGRRIYEICLRGRMPVEEELLTKDDTVRLKRCTYALQRNDLPPVTTHNVVNDWSDPVLNTIRRCKLFNTTSDKVKIVFHPEFLSSTNPLFGLDYEEFVRGCHLGVFPSYYEPWGYTPAECTVMGIPSVTTNLSGFGCFMEQRIADPMSYGIYIVDRQNISVEESVRQLAQYMYDFARMSRRQRVIQRNRTERLSDLLDWRNLGIYYRQARLKALSQVFPDMFDKETEMLCITEASRRRYNYPRPYSEPPSPTSSRLTTPGASLHGSDDEDVDDERELAELSEHLSH</sequence>
<dbReference type="FunFam" id="3.40.50.2000:FF:000028">
    <property type="entry name" value="Glycogen [starch] synthase"/>
    <property type="match status" value="1"/>
</dbReference>
<dbReference type="GO" id="GO:0004373">
    <property type="term" value="F:alpha-1,4-glucan glucosyltransferase (UDP-glucose donor) activity"/>
    <property type="evidence" value="ECO:0007669"/>
    <property type="project" value="UniProtKB-EC"/>
</dbReference>
<dbReference type="Gene3D" id="6.10.260.10">
    <property type="match status" value="1"/>
</dbReference>
<dbReference type="Pfam" id="PF05693">
    <property type="entry name" value="Glycogen_syn"/>
    <property type="match status" value="1"/>
</dbReference>
<keyword evidence="5 10" id="KW-0328">Glycosyltransferase</keyword>
<evidence type="ECO:0000313" key="13">
    <source>
        <dbReference type="Proteomes" id="UP000325440"/>
    </source>
</evidence>
<comment type="pathway">
    <text evidence="1 10">Glycan biosynthesis; glycogen biosynthesis.</text>
</comment>
<dbReference type="Proteomes" id="UP000325440">
    <property type="component" value="Unassembled WGS sequence"/>
</dbReference>
<organism evidence="12 13">
    <name type="scientific">Cinara cedri</name>
    <dbReference type="NCBI Taxonomy" id="506608"/>
    <lineage>
        <taxon>Eukaryota</taxon>
        <taxon>Metazoa</taxon>
        <taxon>Ecdysozoa</taxon>
        <taxon>Arthropoda</taxon>
        <taxon>Hexapoda</taxon>
        <taxon>Insecta</taxon>
        <taxon>Pterygota</taxon>
        <taxon>Neoptera</taxon>
        <taxon>Paraneoptera</taxon>
        <taxon>Hemiptera</taxon>
        <taxon>Sternorrhyncha</taxon>
        <taxon>Aphidomorpha</taxon>
        <taxon>Aphidoidea</taxon>
        <taxon>Aphididae</taxon>
        <taxon>Lachninae</taxon>
        <taxon>Cinara</taxon>
    </lineage>
</organism>
<keyword evidence="7 10" id="KW-0320">Glycogen biosynthesis</keyword>
<dbReference type="OrthoDB" id="6335297at2759"/>
<proteinExistence type="inferred from homology"/>
<dbReference type="PANTHER" id="PTHR10176:SF3">
    <property type="entry name" value="GLYCOGEN [STARCH] SYNTHASE"/>
    <property type="match status" value="1"/>
</dbReference>
<evidence type="ECO:0000256" key="7">
    <source>
        <dbReference type="ARBA" id="ARBA00023056"/>
    </source>
</evidence>
<comment type="catalytic activity">
    <reaction evidence="8">
        <text>[(1-&gt;4)-alpha-D-glucosyl](n) + UDP-alpha-D-glucose = [(1-&gt;4)-alpha-D-glucosyl](n+1) + UDP + H(+)</text>
        <dbReference type="Rhea" id="RHEA:18549"/>
        <dbReference type="Rhea" id="RHEA-COMP:9584"/>
        <dbReference type="Rhea" id="RHEA-COMP:9587"/>
        <dbReference type="ChEBI" id="CHEBI:15378"/>
        <dbReference type="ChEBI" id="CHEBI:15444"/>
        <dbReference type="ChEBI" id="CHEBI:58223"/>
        <dbReference type="ChEBI" id="CHEBI:58885"/>
        <dbReference type="EC" id="2.4.1.11"/>
    </reaction>
    <physiologicalReaction direction="left-to-right" evidence="8">
        <dbReference type="Rhea" id="RHEA:18550"/>
    </physiologicalReaction>
</comment>
<dbReference type="GO" id="GO:0005737">
    <property type="term" value="C:cytoplasm"/>
    <property type="evidence" value="ECO:0007669"/>
    <property type="project" value="TreeGrafter"/>
</dbReference>
<evidence type="ECO:0000256" key="6">
    <source>
        <dbReference type="ARBA" id="ARBA00022679"/>
    </source>
</evidence>
<reference evidence="12 13" key="1">
    <citation type="submission" date="2019-08" db="EMBL/GenBank/DDBJ databases">
        <authorList>
            <person name="Alioto T."/>
            <person name="Alioto T."/>
            <person name="Gomez Garrido J."/>
        </authorList>
    </citation>
    <scope>NUCLEOTIDE SEQUENCE [LARGE SCALE GENOMIC DNA]</scope>
</reference>
<evidence type="ECO:0000256" key="2">
    <source>
        <dbReference type="ARBA" id="ARBA00010686"/>
    </source>
</evidence>
<dbReference type="Gene3D" id="3.40.50.2000">
    <property type="entry name" value="Glycogen Phosphorylase B"/>
    <property type="match status" value="2"/>
</dbReference>
<evidence type="ECO:0000256" key="1">
    <source>
        <dbReference type="ARBA" id="ARBA00004964"/>
    </source>
</evidence>
<evidence type="ECO:0000256" key="11">
    <source>
        <dbReference type="SAM" id="MobiDB-lite"/>
    </source>
</evidence>
<evidence type="ECO:0000256" key="10">
    <source>
        <dbReference type="RuleBase" id="RU363104"/>
    </source>
</evidence>
<dbReference type="CDD" id="cd03793">
    <property type="entry name" value="GT3_GSY2-like"/>
    <property type="match status" value="1"/>
</dbReference>
<dbReference type="FunFam" id="3.40.50.2000:FF:000014">
    <property type="entry name" value="Glycogen [starch] synthase"/>
    <property type="match status" value="1"/>
</dbReference>
<dbReference type="UniPathway" id="UPA00164"/>
<feature type="region of interest" description="Disordered" evidence="11">
    <location>
        <begin position="658"/>
        <end position="704"/>
    </location>
</feature>
<evidence type="ECO:0000256" key="9">
    <source>
        <dbReference type="ARBA" id="ARBA00073454"/>
    </source>
</evidence>
<evidence type="ECO:0000313" key="12">
    <source>
        <dbReference type="EMBL" id="VVC34411.1"/>
    </source>
</evidence>